<dbReference type="Gene3D" id="2.60.40.10">
    <property type="entry name" value="Immunoglobulins"/>
    <property type="match status" value="1"/>
</dbReference>
<feature type="chain" id="PRO_5046439615" evidence="3">
    <location>
        <begin position="36"/>
        <end position="492"/>
    </location>
</feature>
<dbReference type="Proteomes" id="UP001596380">
    <property type="component" value="Unassembled WGS sequence"/>
</dbReference>
<protein>
    <submittedName>
        <fullName evidence="5">DUF6801 domain-containing protein</fullName>
    </submittedName>
</protein>
<dbReference type="InterPro" id="IPR046542">
    <property type="entry name" value="DUF6801"/>
</dbReference>
<sequence>MRSTRGSAERAAAGRATAGRAAAAALALCSATALAGVAATAPAAPAASASAAEPASLTLNYQCTFPLIGPQRVAVKIDADIPKTVTVNVPVPKFTVDSVSTVSAESTRGLVALYSKTVEGTAVADATLTTPDYPKGFGAVVTSTLEKTPLPASGPFDVKARGTSPNLKFRKAGPGRINVGNLLLTLTPRLEDGGPSGLGTFESECVQEPGQDNLLAEFEIVPDDTTPPPVPGGLRVAARTADSVTLAWDAVSDEPGGSGVAGYRVRSNGAKTWTVADRTELVLTGLERGKEYAFTVSAFDRAGNESKPSDPPLPVVVGPPPPVAYGLSGSSFVKAANGSVPLGGRMGLDLESDGGFQGDLELDRTTGTFQVLGFLPAGADLSFTQHERATGTLSAAGLAGTARVDVRLPSVRIFGIEIGGGGTCATASPTVLALAATGFTREAGGTVTGVYTLPALQGCGPLTPFISAVTEGPGNTVTLTAAPGTAGQAGGS</sequence>
<evidence type="ECO:0000313" key="5">
    <source>
        <dbReference type="EMBL" id="MFC6880583.1"/>
    </source>
</evidence>
<keyword evidence="1" id="KW-0326">Glycosidase</keyword>
<dbReference type="InterPro" id="IPR036116">
    <property type="entry name" value="FN3_sf"/>
</dbReference>
<dbReference type="Pfam" id="PF20611">
    <property type="entry name" value="DUF6801"/>
    <property type="match status" value="1"/>
</dbReference>
<keyword evidence="1" id="KW-0378">Hydrolase</keyword>
<proteinExistence type="predicted"/>
<gene>
    <name evidence="5" type="ORF">ACFQKB_12505</name>
</gene>
<name>A0ABW2CIP8_9ACTN</name>
<dbReference type="RefSeq" id="WP_160820827.1">
    <property type="nucleotide sequence ID" value="NZ_JBHSXS010000005.1"/>
</dbReference>
<evidence type="ECO:0000313" key="6">
    <source>
        <dbReference type="Proteomes" id="UP001596380"/>
    </source>
</evidence>
<dbReference type="CDD" id="cd00063">
    <property type="entry name" value="FN3"/>
    <property type="match status" value="1"/>
</dbReference>
<organism evidence="5 6">
    <name type="scientific">Actinomadura yumaensis</name>
    <dbReference type="NCBI Taxonomy" id="111807"/>
    <lineage>
        <taxon>Bacteria</taxon>
        <taxon>Bacillati</taxon>
        <taxon>Actinomycetota</taxon>
        <taxon>Actinomycetes</taxon>
        <taxon>Streptosporangiales</taxon>
        <taxon>Thermomonosporaceae</taxon>
        <taxon>Actinomadura</taxon>
    </lineage>
</organism>
<keyword evidence="2" id="KW-0119">Carbohydrate metabolism</keyword>
<dbReference type="Pfam" id="PF00041">
    <property type="entry name" value="fn3"/>
    <property type="match status" value="1"/>
</dbReference>
<evidence type="ECO:0000256" key="1">
    <source>
        <dbReference type="ARBA" id="ARBA00023295"/>
    </source>
</evidence>
<feature type="signal peptide" evidence="3">
    <location>
        <begin position="1"/>
        <end position="35"/>
    </location>
</feature>
<evidence type="ECO:0000256" key="2">
    <source>
        <dbReference type="ARBA" id="ARBA00023326"/>
    </source>
</evidence>
<dbReference type="InterPro" id="IPR013783">
    <property type="entry name" value="Ig-like_fold"/>
</dbReference>
<dbReference type="InterPro" id="IPR003961">
    <property type="entry name" value="FN3_dom"/>
</dbReference>
<dbReference type="PROSITE" id="PS50853">
    <property type="entry name" value="FN3"/>
    <property type="match status" value="1"/>
</dbReference>
<comment type="caution">
    <text evidence="5">The sequence shown here is derived from an EMBL/GenBank/DDBJ whole genome shotgun (WGS) entry which is preliminary data.</text>
</comment>
<keyword evidence="2" id="KW-0624">Polysaccharide degradation</keyword>
<dbReference type="EMBL" id="JBHSXS010000005">
    <property type="protein sequence ID" value="MFC6880583.1"/>
    <property type="molecule type" value="Genomic_DNA"/>
</dbReference>
<reference evidence="6" key="1">
    <citation type="journal article" date="2019" name="Int. J. Syst. Evol. Microbiol.">
        <title>The Global Catalogue of Microorganisms (GCM) 10K type strain sequencing project: providing services to taxonomists for standard genome sequencing and annotation.</title>
        <authorList>
            <consortium name="The Broad Institute Genomics Platform"/>
            <consortium name="The Broad Institute Genome Sequencing Center for Infectious Disease"/>
            <person name="Wu L."/>
            <person name="Ma J."/>
        </authorList>
    </citation>
    <scope>NUCLEOTIDE SEQUENCE [LARGE SCALE GENOMIC DNA]</scope>
    <source>
        <strain evidence="6">JCM 3369</strain>
    </source>
</reference>
<dbReference type="SMART" id="SM00060">
    <property type="entry name" value="FN3"/>
    <property type="match status" value="1"/>
</dbReference>
<evidence type="ECO:0000256" key="3">
    <source>
        <dbReference type="SAM" id="SignalP"/>
    </source>
</evidence>
<keyword evidence="3" id="KW-0732">Signal</keyword>
<accession>A0ABW2CIP8</accession>
<evidence type="ECO:0000259" key="4">
    <source>
        <dbReference type="PROSITE" id="PS50853"/>
    </source>
</evidence>
<dbReference type="SUPFAM" id="SSF49265">
    <property type="entry name" value="Fibronectin type III"/>
    <property type="match status" value="1"/>
</dbReference>
<keyword evidence="6" id="KW-1185">Reference proteome</keyword>
<feature type="domain" description="Fibronectin type-III" evidence="4">
    <location>
        <begin position="230"/>
        <end position="320"/>
    </location>
</feature>